<evidence type="ECO:0000259" key="8">
    <source>
        <dbReference type="PROSITE" id="PS50043"/>
    </source>
</evidence>
<dbReference type="PROSITE" id="PS50110">
    <property type="entry name" value="RESPONSE_REGULATORY"/>
    <property type="match status" value="1"/>
</dbReference>
<dbReference type="CDD" id="cd06170">
    <property type="entry name" value="LuxR_C_like"/>
    <property type="match status" value="1"/>
</dbReference>
<dbReference type="SMART" id="SM00448">
    <property type="entry name" value="REC"/>
    <property type="match status" value="1"/>
</dbReference>
<feature type="domain" description="HTH luxR-type" evidence="8">
    <location>
        <begin position="155"/>
        <end position="220"/>
    </location>
</feature>
<dbReference type="Proteomes" id="UP001223586">
    <property type="component" value="Unassembled WGS sequence"/>
</dbReference>
<accession>A0ABT9WT56</accession>
<dbReference type="GO" id="GO:0003677">
    <property type="term" value="F:DNA binding"/>
    <property type="evidence" value="ECO:0007669"/>
    <property type="project" value="UniProtKB-KW"/>
</dbReference>
<evidence type="ECO:0000256" key="2">
    <source>
        <dbReference type="ARBA" id="ARBA00022490"/>
    </source>
</evidence>
<organism evidence="10 11">
    <name type="scientific">Bacillus chungangensis</name>
    <dbReference type="NCBI Taxonomy" id="587633"/>
    <lineage>
        <taxon>Bacteria</taxon>
        <taxon>Bacillati</taxon>
        <taxon>Bacillota</taxon>
        <taxon>Bacilli</taxon>
        <taxon>Bacillales</taxon>
        <taxon>Bacillaceae</taxon>
        <taxon>Bacillus</taxon>
    </lineage>
</organism>
<proteinExistence type="predicted"/>
<dbReference type="InterPro" id="IPR011006">
    <property type="entry name" value="CheY-like_superfamily"/>
</dbReference>
<keyword evidence="3 7" id="KW-0597">Phosphoprotein</keyword>
<feature type="domain" description="Response regulatory" evidence="9">
    <location>
        <begin position="3"/>
        <end position="119"/>
    </location>
</feature>
<protein>
    <submittedName>
        <fullName evidence="10">DNA-binding NarL/FixJ family response regulator</fullName>
    </submittedName>
</protein>
<dbReference type="SUPFAM" id="SSF46894">
    <property type="entry name" value="C-terminal effector domain of the bipartite response regulators"/>
    <property type="match status" value="1"/>
</dbReference>
<dbReference type="PANTHER" id="PTHR43214">
    <property type="entry name" value="TWO-COMPONENT RESPONSE REGULATOR"/>
    <property type="match status" value="1"/>
</dbReference>
<keyword evidence="11" id="KW-1185">Reference proteome</keyword>
<comment type="subcellular location">
    <subcellularLocation>
        <location evidence="1">Cytoplasm</location>
    </subcellularLocation>
</comment>
<dbReference type="SUPFAM" id="SSF52172">
    <property type="entry name" value="CheY-like"/>
    <property type="match status" value="1"/>
</dbReference>
<keyword evidence="2" id="KW-0963">Cytoplasm</keyword>
<evidence type="ECO:0000256" key="4">
    <source>
        <dbReference type="ARBA" id="ARBA00023015"/>
    </source>
</evidence>
<dbReference type="SMART" id="SM00421">
    <property type="entry name" value="HTH_LUXR"/>
    <property type="match status" value="1"/>
</dbReference>
<dbReference type="EMBL" id="JAUSTT010000012">
    <property type="protein sequence ID" value="MDQ0176399.1"/>
    <property type="molecule type" value="Genomic_DNA"/>
</dbReference>
<dbReference type="InterPro" id="IPR001789">
    <property type="entry name" value="Sig_transdc_resp-reg_receiver"/>
</dbReference>
<evidence type="ECO:0000256" key="1">
    <source>
        <dbReference type="ARBA" id="ARBA00004496"/>
    </source>
</evidence>
<dbReference type="PROSITE" id="PS00622">
    <property type="entry name" value="HTH_LUXR_1"/>
    <property type="match status" value="1"/>
</dbReference>
<dbReference type="InterPro" id="IPR016032">
    <property type="entry name" value="Sig_transdc_resp-reg_C-effctor"/>
</dbReference>
<dbReference type="InterPro" id="IPR000792">
    <property type="entry name" value="Tscrpt_reg_LuxR_C"/>
</dbReference>
<dbReference type="PANTHER" id="PTHR43214:SF40">
    <property type="entry name" value="TRANSCRIPTIONAL REGULATORY PROTEIN LNRK"/>
    <property type="match status" value="1"/>
</dbReference>
<comment type="caution">
    <text evidence="10">The sequence shown here is derived from an EMBL/GenBank/DDBJ whole genome shotgun (WGS) entry which is preliminary data.</text>
</comment>
<dbReference type="InterPro" id="IPR058245">
    <property type="entry name" value="NreC/VraR/RcsB-like_REC"/>
</dbReference>
<feature type="modified residue" description="4-aspartylphosphate" evidence="7">
    <location>
        <position position="54"/>
    </location>
</feature>
<dbReference type="PRINTS" id="PR00038">
    <property type="entry name" value="HTHLUXR"/>
</dbReference>
<dbReference type="PROSITE" id="PS50043">
    <property type="entry name" value="HTH_LUXR_2"/>
    <property type="match status" value="1"/>
</dbReference>
<evidence type="ECO:0000313" key="11">
    <source>
        <dbReference type="Proteomes" id="UP001223586"/>
    </source>
</evidence>
<evidence type="ECO:0000256" key="5">
    <source>
        <dbReference type="ARBA" id="ARBA00023125"/>
    </source>
</evidence>
<dbReference type="Pfam" id="PF00072">
    <property type="entry name" value="Response_reg"/>
    <property type="match status" value="1"/>
</dbReference>
<name>A0ABT9WT56_9BACI</name>
<dbReference type="Gene3D" id="3.40.50.2300">
    <property type="match status" value="1"/>
</dbReference>
<sequence length="227" mass="25381">MIKIIIVDDQQLMRDGLATLLNLRSEIKVIGTAKDGQQALEKALELKPDLVLMDIRMPGVDGVEGTKRIRTHMPETKVLMLTTFKDSELIFDALEEGASGYLLKDMPTDTIVQSIITVHAGGVVLPSELTTQMLSELKRSKHLEHEINKVSCGKIPNDIHLLTARELEVLQQLGYGLSNKEIAQLFHITEGTVKNHVSNIIQKLSLRDRTQAAIFAVRYQISSYNQQ</sequence>
<dbReference type="InterPro" id="IPR039420">
    <property type="entry name" value="WalR-like"/>
</dbReference>
<dbReference type="RefSeq" id="WP_307229522.1">
    <property type="nucleotide sequence ID" value="NZ_JAUSTT010000012.1"/>
</dbReference>
<evidence type="ECO:0000256" key="3">
    <source>
        <dbReference type="ARBA" id="ARBA00022553"/>
    </source>
</evidence>
<keyword evidence="4" id="KW-0805">Transcription regulation</keyword>
<gene>
    <name evidence="10" type="ORF">J2S08_002243</name>
</gene>
<evidence type="ECO:0000256" key="7">
    <source>
        <dbReference type="PROSITE-ProRule" id="PRU00169"/>
    </source>
</evidence>
<evidence type="ECO:0000313" key="10">
    <source>
        <dbReference type="EMBL" id="MDQ0176399.1"/>
    </source>
</evidence>
<keyword evidence="5 10" id="KW-0238">DNA-binding</keyword>
<dbReference type="CDD" id="cd17535">
    <property type="entry name" value="REC_NarL-like"/>
    <property type="match status" value="1"/>
</dbReference>
<evidence type="ECO:0000259" key="9">
    <source>
        <dbReference type="PROSITE" id="PS50110"/>
    </source>
</evidence>
<dbReference type="Pfam" id="PF00196">
    <property type="entry name" value="GerE"/>
    <property type="match status" value="1"/>
</dbReference>
<evidence type="ECO:0000256" key="6">
    <source>
        <dbReference type="ARBA" id="ARBA00023163"/>
    </source>
</evidence>
<reference evidence="10 11" key="1">
    <citation type="submission" date="2023-07" db="EMBL/GenBank/DDBJ databases">
        <title>Genomic Encyclopedia of Type Strains, Phase IV (KMG-IV): sequencing the most valuable type-strain genomes for metagenomic binning, comparative biology and taxonomic classification.</title>
        <authorList>
            <person name="Goeker M."/>
        </authorList>
    </citation>
    <scope>NUCLEOTIDE SEQUENCE [LARGE SCALE GENOMIC DNA]</scope>
    <source>
        <strain evidence="10 11">DSM 23837</strain>
    </source>
</reference>
<keyword evidence="6" id="KW-0804">Transcription</keyword>